<proteinExistence type="predicted"/>
<organism evidence="2 3">
    <name type="scientific">Pullulanibacillus pueri</name>
    <dbReference type="NCBI Taxonomy" id="1437324"/>
    <lineage>
        <taxon>Bacteria</taxon>
        <taxon>Bacillati</taxon>
        <taxon>Bacillota</taxon>
        <taxon>Bacilli</taxon>
        <taxon>Bacillales</taxon>
        <taxon>Sporolactobacillaceae</taxon>
        <taxon>Pullulanibacillus</taxon>
    </lineage>
</organism>
<protein>
    <recommendedName>
        <fullName evidence="1">Extradiol ring-cleavage dioxygenase class III enzyme subunit B domain-containing protein</fullName>
    </recommendedName>
</protein>
<sequence length="270" mass="29980">MGKIVYSCITPHGGEIIPELAGKQPKRMEKTRQRMCQLGKRVEAHHLEALIIITPHGIRIDGQFSIINSETVEGSEQENQRTYYMIRETDRSLAKEIAQEAQNMNLPCGLLNFGTAEGPLSRLPLDWGAVVPLAFMPDVPVVIITPSRLNSNEDMLAFGKALRTAVDKSDKRVGIIASCDWCHTHDASGPYGFHPLAKQVDERVVEYIKKGEIEALSEISKEEIEQAKPDGIWQALILAGAIPKSERAVDFLSYEAPTYFGLICAEISHE</sequence>
<name>A0A8J2ZU86_9BACL</name>
<reference evidence="2" key="1">
    <citation type="journal article" date="2014" name="Int. J. Syst. Evol. Microbiol.">
        <title>Complete genome sequence of Corynebacterium casei LMG S-19264T (=DSM 44701T), isolated from a smear-ripened cheese.</title>
        <authorList>
            <consortium name="US DOE Joint Genome Institute (JGI-PGF)"/>
            <person name="Walter F."/>
            <person name="Albersmeier A."/>
            <person name="Kalinowski J."/>
            <person name="Ruckert C."/>
        </authorList>
    </citation>
    <scope>NUCLEOTIDE SEQUENCE</scope>
    <source>
        <strain evidence="2">CGMCC 1.12777</strain>
    </source>
</reference>
<dbReference type="SUPFAM" id="SSF53213">
    <property type="entry name" value="LigB-like"/>
    <property type="match status" value="1"/>
</dbReference>
<dbReference type="GO" id="GO:0016702">
    <property type="term" value="F:oxidoreductase activity, acting on single donors with incorporation of molecular oxygen, incorporation of two atoms of oxygen"/>
    <property type="evidence" value="ECO:0007669"/>
    <property type="project" value="UniProtKB-ARBA"/>
</dbReference>
<evidence type="ECO:0000259" key="1">
    <source>
        <dbReference type="Pfam" id="PF02900"/>
    </source>
</evidence>
<reference evidence="2" key="2">
    <citation type="submission" date="2020-09" db="EMBL/GenBank/DDBJ databases">
        <authorList>
            <person name="Sun Q."/>
            <person name="Zhou Y."/>
        </authorList>
    </citation>
    <scope>NUCLEOTIDE SEQUENCE</scope>
    <source>
        <strain evidence="2">CGMCC 1.12777</strain>
    </source>
</reference>
<accession>A0A8J2ZU86</accession>
<evidence type="ECO:0000313" key="2">
    <source>
        <dbReference type="EMBL" id="GGH78842.1"/>
    </source>
</evidence>
<dbReference type="CDD" id="cd07952">
    <property type="entry name" value="ED_3B_like"/>
    <property type="match status" value="1"/>
</dbReference>
<dbReference type="RefSeq" id="WP_188496580.1">
    <property type="nucleotide sequence ID" value="NZ_BMFV01000007.1"/>
</dbReference>
<dbReference type="EMBL" id="BMFV01000007">
    <property type="protein sequence ID" value="GGH78842.1"/>
    <property type="molecule type" value="Genomic_DNA"/>
</dbReference>
<dbReference type="Gene3D" id="3.40.830.10">
    <property type="entry name" value="LigB-like"/>
    <property type="match status" value="1"/>
</dbReference>
<dbReference type="Proteomes" id="UP000656813">
    <property type="component" value="Unassembled WGS sequence"/>
</dbReference>
<keyword evidence="3" id="KW-1185">Reference proteome</keyword>
<dbReference type="AlphaFoldDB" id="A0A8J2ZU86"/>
<dbReference type="InterPro" id="IPR004183">
    <property type="entry name" value="Xdiol_dOase_suB"/>
</dbReference>
<evidence type="ECO:0000313" key="3">
    <source>
        <dbReference type="Proteomes" id="UP000656813"/>
    </source>
</evidence>
<dbReference type="GO" id="GO:0008198">
    <property type="term" value="F:ferrous iron binding"/>
    <property type="evidence" value="ECO:0007669"/>
    <property type="project" value="InterPro"/>
</dbReference>
<dbReference type="Pfam" id="PF02900">
    <property type="entry name" value="LigB"/>
    <property type="match status" value="1"/>
</dbReference>
<gene>
    <name evidence="2" type="ORF">GCM10007096_12880</name>
</gene>
<feature type="domain" description="Extradiol ring-cleavage dioxygenase class III enzyme subunit B" evidence="1">
    <location>
        <begin position="9"/>
        <end position="250"/>
    </location>
</feature>
<comment type="caution">
    <text evidence="2">The sequence shown here is derived from an EMBL/GenBank/DDBJ whole genome shotgun (WGS) entry which is preliminary data.</text>
</comment>